<feature type="coiled-coil region" evidence="6">
    <location>
        <begin position="226"/>
        <end position="289"/>
    </location>
</feature>
<keyword evidence="5 7" id="KW-0472">Membrane</keyword>
<dbReference type="Proteomes" id="UP000267268">
    <property type="component" value="Chromosome 1"/>
</dbReference>
<organism evidence="10 11">
    <name type="scientific">Flammeovirga pectinis</name>
    <dbReference type="NCBI Taxonomy" id="2494373"/>
    <lineage>
        <taxon>Bacteria</taxon>
        <taxon>Pseudomonadati</taxon>
        <taxon>Bacteroidota</taxon>
        <taxon>Cytophagia</taxon>
        <taxon>Cytophagales</taxon>
        <taxon>Flammeovirgaceae</taxon>
        <taxon>Flammeovirga</taxon>
    </lineage>
</organism>
<dbReference type="InterPro" id="IPR052016">
    <property type="entry name" value="Bact_Sigma-Reg"/>
</dbReference>
<protein>
    <recommendedName>
        <fullName evidence="12">PPM-type phosphatase domain-containing protein</fullName>
    </recommendedName>
</protein>
<evidence type="ECO:0000256" key="2">
    <source>
        <dbReference type="ARBA" id="ARBA00022692"/>
    </source>
</evidence>
<evidence type="ECO:0000313" key="10">
    <source>
        <dbReference type="EMBL" id="AZQ61399.1"/>
    </source>
</evidence>
<dbReference type="Gene3D" id="3.60.40.10">
    <property type="entry name" value="PPM-type phosphatase domain"/>
    <property type="match status" value="1"/>
</dbReference>
<dbReference type="GO" id="GO:0016791">
    <property type="term" value="F:phosphatase activity"/>
    <property type="evidence" value="ECO:0007669"/>
    <property type="project" value="TreeGrafter"/>
</dbReference>
<evidence type="ECO:0000256" key="3">
    <source>
        <dbReference type="ARBA" id="ARBA00022801"/>
    </source>
</evidence>
<evidence type="ECO:0000256" key="6">
    <source>
        <dbReference type="SAM" id="Coils"/>
    </source>
</evidence>
<feature type="transmembrane region" description="Helical" evidence="7">
    <location>
        <begin position="15"/>
        <end position="35"/>
    </location>
</feature>
<evidence type="ECO:0000313" key="11">
    <source>
        <dbReference type="Proteomes" id="UP000267268"/>
    </source>
</evidence>
<dbReference type="OrthoDB" id="1119265at2"/>
<dbReference type="EMBL" id="CP034562">
    <property type="protein sequence ID" value="AZQ61399.1"/>
    <property type="molecule type" value="Genomic_DNA"/>
</dbReference>
<gene>
    <name evidence="10" type="ORF">EI427_03920</name>
</gene>
<keyword evidence="6" id="KW-0175">Coiled coil</keyword>
<dbReference type="PANTHER" id="PTHR43156:SF9">
    <property type="entry name" value="HAMP DOMAIN-CONTAINING PROTEIN"/>
    <property type="match status" value="1"/>
</dbReference>
<dbReference type="InterPro" id="IPR029095">
    <property type="entry name" value="NarX-like_N"/>
</dbReference>
<dbReference type="PANTHER" id="PTHR43156">
    <property type="entry name" value="STAGE II SPORULATION PROTEIN E-RELATED"/>
    <property type="match status" value="1"/>
</dbReference>
<evidence type="ECO:0000256" key="5">
    <source>
        <dbReference type="ARBA" id="ARBA00023136"/>
    </source>
</evidence>
<dbReference type="RefSeq" id="WP_126611839.1">
    <property type="nucleotide sequence ID" value="NZ_CP034562.1"/>
</dbReference>
<proteinExistence type="predicted"/>
<dbReference type="Pfam" id="PF07228">
    <property type="entry name" value="SpoIIE"/>
    <property type="match status" value="1"/>
</dbReference>
<evidence type="ECO:0000256" key="7">
    <source>
        <dbReference type="SAM" id="Phobius"/>
    </source>
</evidence>
<evidence type="ECO:0008006" key="12">
    <source>
        <dbReference type="Google" id="ProtNLM"/>
    </source>
</evidence>
<sequence length="553" mass="63508">MNHFLLKNPKKRFTASYITALSLIALLSITSQLIIRSVLTEQEKDARIINISGRQRMLSQKISKLALQLERATSDREYSLLKSKLENVMHLLSTSHYGLMNRSEEMALEGENSETIKKMFEGITDNFEAIFKAGNSILLSSHAYEVKEDVSIILKNEASFLKQMNTITFQYDHESTSRTKKVSLIEYILLFITLASIFLEGFFIFRPAVNAIDKYLRETISRGIALQDAHENLMESQEKKELVERELFEQLQKNHELQININKDLELKINERTREIQDQKEEILQQSNELKYQNDMITKVNTKLTENISYARKLQHSILGNRQSIVDQFKDGFITSKPKDIISGDFYWFYQIDNLRFLIAADCTGHGVSAAFMTIIGNLLLNDIITNQKVYTPDNILNLLDMELYALMNLKNTKKIHDGMDLGLVVINSDTRTIEFSGAKRPLYFVGKENTIEKYAGSKSTIGYNSKSVRKDFNSTLIHYQGGDRLYLTSDGFQDQFGGESDTKFMQKRFVEVLNKTINLSMEKQQKVLDTVFEKWKGASTQTDDVLVVGVEL</sequence>
<feature type="domain" description="PPM-type phosphatase" evidence="8">
    <location>
        <begin position="358"/>
        <end position="552"/>
    </location>
</feature>
<dbReference type="Pfam" id="PF13675">
    <property type="entry name" value="PilJ"/>
    <property type="match status" value="1"/>
</dbReference>
<keyword evidence="4 7" id="KW-1133">Transmembrane helix</keyword>
<evidence type="ECO:0000256" key="1">
    <source>
        <dbReference type="ARBA" id="ARBA00004141"/>
    </source>
</evidence>
<dbReference type="InterPro" id="IPR001932">
    <property type="entry name" value="PPM-type_phosphatase-like_dom"/>
</dbReference>
<name>A0A3S9NZP0_9BACT</name>
<evidence type="ECO:0000259" key="9">
    <source>
        <dbReference type="Pfam" id="PF13675"/>
    </source>
</evidence>
<evidence type="ECO:0000259" key="8">
    <source>
        <dbReference type="Pfam" id="PF07228"/>
    </source>
</evidence>
<keyword evidence="11" id="KW-1185">Reference proteome</keyword>
<feature type="domain" description="NarX-like N-terminal" evidence="9">
    <location>
        <begin position="38"/>
        <end position="134"/>
    </location>
</feature>
<keyword evidence="3" id="KW-0378">Hydrolase</keyword>
<accession>A0A3S9NZP0</accession>
<dbReference type="AlphaFoldDB" id="A0A3S9NZP0"/>
<dbReference type="KEGG" id="fll:EI427_03920"/>
<dbReference type="GO" id="GO:0016020">
    <property type="term" value="C:membrane"/>
    <property type="evidence" value="ECO:0007669"/>
    <property type="project" value="UniProtKB-SubCell"/>
</dbReference>
<dbReference type="InterPro" id="IPR036457">
    <property type="entry name" value="PPM-type-like_dom_sf"/>
</dbReference>
<evidence type="ECO:0000256" key="4">
    <source>
        <dbReference type="ARBA" id="ARBA00022989"/>
    </source>
</evidence>
<feature type="transmembrane region" description="Helical" evidence="7">
    <location>
        <begin position="184"/>
        <end position="205"/>
    </location>
</feature>
<comment type="subcellular location">
    <subcellularLocation>
        <location evidence="1">Membrane</location>
        <topology evidence="1">Multi-pass membrane protein</topology>
    </subcellularLocation>
</comment>
<reference evidence="10 11" key="1">
    <citation type="submission" date="2018-12" db="EMBL/GenBank/DDBJ databases">
        <title>Flammeovirga pectinis sp. nov., isolated from the gut of the Korean scallop, Patinopecten yessoensis.</title>
        <authorList>
            <person name="Bae J.-W."/>
            <person name="Jeong Y.-S."/>
            <person name="Kang W."/>
        </authorList>
    </citation>
    <scope>NUCLEOTIDE SEQUENCE [LARGE SCALE GENOMIC DNA]</scope>
    <source>
        <strain evidence="10 11">L12M1</strain>
    </source>
</reference>
<keyword evidence="2 7" id="KW-0812">Transmembrane</keyword>